<dbReference type="Pfam" id="PF13456">
    <property type="entry name" value="RVT_3"/>
    <property type="match status" value="1"/>
</dbReference>
<dbReference type="InterPro" id="IPR036397">
    <property type="entry name" value="RNaseH_sf"/>
</dbReference>
<keyword evidence="3" id="KW-1185">Reference proteome</keyword>
<dbReference type="InterPro" id="IPR053151">
    <property type="entry name" value="RNase_H-like"/>
</dbReference>
<dbReference type="Proteomes" id="UP001396334">
    <property type="component" value="Unassembled WGS sequence"/>
</dbReference>
<accession>A0ABR2QQ09</accession>
<feature type="domain" description="RNase H type-1" evidence="1">
    <location>
        <begin position="60"/>
        <end position="180"/>
    </location>
</feature>
<evidence type="ECO:0000313" key="3">
    <source>
        <dbReference type="Proteomes" id="UP001396334"/>
    </source>
</evidence>
<proteinExistence type="predicted"/>
<dbReference type="CDD" id="cd06222">
    <property type="entry name" value="RNase_H_like"/>
    <property type="match status" value="1"/>
</dbReference>
<name>A0ABR2QQ09_9ROSI</name>
<dbReference type="InterPro" id="IPR044730">
    <property type="entry name" value="RNase_H-like_dom_plant"/>
</dbReference>
<dbReference type="InterPro" id="IPR012337">
    <property type="entry name" value="RNaseH-like_sf"/>
</dbReference>
<gene>
    <name evidence="2" type="ORF">V6N11_060337</name>
</gene>
<dbReference type="InterPro" id="IPR002156">
    <property type="entry name" value="RNaseH_domain"/>
</dbReference>
<protein>
    <recommendedName>
        <fullName evidence="1">RNase H type-1 domain-containing protein</fullName>
    </recommendedName>
</protein>
<reference evidence="2 3" key="1">
    <citation type="journal article" date="2024" name="G3 (Bethesda)">
        <title>Genome assembly of Hibiscus sabdariffa L. provides insights into metabolisms of medicinal natural products.</title>
        <authorList>
            <person name="Kim T."/>
        </authorList>
    </citation>
    <scope>NUCLEOTIDE SEQUENCE [LARGE SCALE GENOMIC DNA]</scope>
    <source>
        <strain evidence="2">TK-2024</strain>
        <tissue evidence="2">Old leaves</tissue>
    </source>
</reference>
<sequence>MSQNALVFNLLTHAATSVLQRSLIWVRYYNDLQQNHSTSLHLVECSSTWVCPTFGWICLNVDGAASSSTCMISIGDLIRDVEGGWILGFNKFLGVTSSFNVKLWAIYIGLQLAWDNGFEYVLLQFDCLKAIKLLQGHNMDRISISFVRAIDSLHQKCWVSEVTWVSRARNKPADSLAKRATSLHYAVSILEEPLDYLKPLLVGIFLLFFVNLS</sequence>
<organism evidence="2 3">
    <name type="scientific">Hibiscus sabdariffa</name>
    <name type="common">roselle</name>
    <dbReference type="NCBI Taxonomy" id="183260"/>
    <lineage>
        <taxon>Eukaryota</taxon>
        <taxon>Viridiplantae</taxon>
        <taxon>Streptophyta</taxon>
        <taxon>Embryophyta</taxon>
        <taxon>Tracheophyta</taxon>
        <taxon>Spermatophyta</taxon>
        <taxon>Magnoliopsida</taxon>
        <taxon>eudicotyledons</taxon>
        <taxon>Gunneridae</taxon>
        <taxon>Pentapetalae</taxon>
        <taxon>rosids</taxon>
        <taxon>malvids</taxon>
        <taxon>Malvales</taxon>
        <taxon>Malvaceae</taxon>
        <taxon>Malvoideae</taxon>
        <taxon>Hibiscus</taxon>
    </lineage>
</organism>
<comment type="caution">
    <text evidence="2">The sequence shown here is derived from an EMBL/GenBank/DDBJ whole genome shotgun (WGS) entry which is preliminary data.</text>
</comment>
<dbReference type="SUPFAM" id="SSF53098">
    <property type="entry name" value="Ribonuclease H-like"/>
    <property type="match status" value="1"/>
</dbReference>
<dbReference type="PANTHER" id="PTHR47723:SF19">
    <property type="entry name" value="POLYNUCLEOTIDYL TRANSFERASE, RIBONUCLEASE H-LIKE SUPERFAMILY PROTEIN"/>
    <property type="match status" value="1"/>
</dbReference>
<evidence type="ECO:0000313" key="2">
    <source>
        <dbReference type="EMBL" id="KAK9002756.1"/>
    </source>
</evidence>
<dbReference type="Gene3D" id="3.30.420.10">
    <property type="entry name" value="Ribonuclease H-like superfamily/Ribonuclease H"/>
    <property type="match status" value="1"/>
</dbReference>
<dbReference type="EMBL" id="JBBPBN010000034">
    <property type="protein sequence ID" value="KAK9002756.1"/>
    <property type="molecule type" value="Genomic_DNA"/>
</dbReference>
<evidence type="ECO:0000259" key="1">
    <source>
        <dbReference type="Pfam" id="PF13456"/>
    </source>
</evidence>
<dbReference type="PANTHER" id="PTHR47723">
    <property type="entry name" value="OS05G0353850 PROTEIN"/>
    <property type="match status" value="1"/>
</dbReference>